<reference evidence="1 2" key="1">
    <citation type="journal article" date="2021" name="BMC Biol.">
        <title>Horizontally acquired antibacterial genes associated with adaptive radiation of ladybird beetles.</title>
        <authorList>
            <person name="Li H.S."/>
            <person name="Tang X.F."/>
            <person name="Huang Y.H."/>
            <person name="Xu Z.Y."/>
            <person name="Chen M.L."/>
            <person name="Du X.Y."/>
            <person name="Qiu B.Y."/>
            <person name="Chen P.T."/>
            <person name="Zhang W."/>
            <person name="Slipinski A."/>
            <person name="Escalona H.E."/>
            <person name="Waterhouse R.M."/>
            <person name="Zwick A."/>
            <person name="Pang H."/>
        </authorList>
    </citation>
    <scope>NUCLEOTIDE SEQUENCE [LARGE SCALE GENOMIC DNA]</scope>
    <source>
        <strain evidence="1">SYSU2018</strain>
    </source>
</reference>
<dbReference type="EMBL" id="JABFTP020000001">
    <property type="protein sequence ID" value="KAL3266394.1"/>
    <property type="molecule type" value="Genomic_DNA"/>
</dbReference>
<sequence>RDIMVRPPRIGSIRAKNQNTRKKITANYEPYAAHNLDLVINDAILSIPENVNLFNTLEQRYVFFSQSKTLKGLSLTRWSSRTDYLKLLKYSYTLSEEPYERAEADVLKKQFESLSFEGVWYKKCKLRATICLRQLHS</sequence>
<protein>
    <submittedName>
        <fullName evidence="1">Uncharacterized protein</fullName>
    </submittedName>
</protein>
<gene>
    <name evidence="1" type="ORF">HHI36_010571</name>
</gene>
<feature type="non-terminal residue" evidence="1">
    <location>
        <position position="1"/>
    </location>
</feature>
<name>A0ABD2MJ39_9CUCU</name>
<evidence type="ECO:0000313" key="1">
    <source>
        <dbReference type="EMBL" id="KAL3266394.1"/>
    </source>
</evidence>
<comment type="caution">
    <text evidence="1">The sequence shown here is derived from an EMBL/GenBank/DDBJ whole genome shotgun (WGS) entry which is preliminary data.</text>
</comment>
<dbReference type="Proteomes" id="UP001516400">
    <property type="component" value="Unassembled WGS sequence"/>
</dbReference>
<dbReference type="AlphaFoldDB" id="A0ABD2MJ39"/>
<keyword evidence="2" id="KW-1185">Reference proteome</keyword>
<evidence type="ECO:0000313" key="2">
    <source>
        <dbReference type="Proteomes" id="UP001516400"/>
    </source>
</evidence>
<proteinExistence type="predicted"/>
<organism evidence="1 2">
    <name type="scientific">Cryptolaemus montrouzieri</name>
    <dbReference type="NCBI Taxonomy" id="559131"/>
    <lineage>
        <taxon>Eukaryota</taxon>
        <taxon>Metazoa</taxon>
        <taxon>Ecdysozoa</taxon>
        <taxon>Arthropoda</taxon>
        <taxon>Hexapoda</taxon>
        <taxon>Insecta</taxon>
        <taxon>Pterygota</taxon>
        <taxon>Neoptera</taxon>
        <taxon>Endopterygota</taxon>
        <taxon>Coleoptera</taxon>
        <taxon>Polyphaga</taxon>
        <taxon>Cucujiformia</taxon>
        <taxon>Coccinelloidea</taxon>
        <taxon>Coccinellidae</taxon>
        <taxon>Scymninae</taxon>
        <taxon>Scymnini</taxon>
        <taxon>Cryptolaemus</taxon>
    </lineage>
</organism>
<accession>A0ABD2MJ39</accession>